<accession>A0A1M5GW59</accession>
<feature type="domain" description="Putative auto-transporter adhesin head GIN" evidence="1">
    <location>
        <begin position="40"/>
        <end position="161"/>
    </location>
</feature>
<protein>
    <submittedName>
        <fullName evidence="2">Putative auto-transporter adhesin, head GIN domain</fullName>
    </submittedName>
</protein>
<proteinExistence type="predicted"/>
<dbReference type="Proteomes" id="UP000184020">
    <property type="component" value="Unassembled WGS sequence"/>
</dbReference>
<gene>
    <name evidence="2" type="ORF">SAMN05444372_102177</name>
</gene>
<dbReference type="InterPro" id="IPR021255">
    <property type="entry name" value="DUF2807"/>
</dbReference>
<reference evidence="3" key="1">
    <citation type="submission" date="2016-11" db="EMBL/GenBank/DDBJ databases">
        <authorList>
            <person name="Varghese N."/>
            <person name="Submissions S."/>
        </authorList>
    </citation>
    <scope>NUCLEOTIDE SEQUENCE [LARGE SCALE GENOMIC DNA]</scope>
    <source>
        <strain evidence="3">DSM 17659</strain>
    </source>
</reference>
<dbReference type="AlphaFoldDB" id="A0A1M5GW59"/>
<evidence type="ECO:0000259" key="1">
    <source>
        <dbReference type="Pfam" id="PF10988"/>
    </source>
</evidence>
<sequence>MKKHFTLLLVVLFTTVLLAQSKEKIKGSKIVTIASREIGDFEALVVEDNLEISLERGEKAEIKIEADENLHEIIVAEVSTNTLRIHTTKQAINFKKLLIRVTYTDKLNFITAKNETVINAIQELLLDSITLKAEDESKLFINASVTNFILEADGKSKTELNLKSTTAKIGLLKNSTLKALINTVDLKIDQYQKSIATLEGASENVIIRVDNNSAFIGNKFTTKKAEITTESYTNCSLFVENAVIITATDKSEIQLLGSPKIEIQKFLDEAKLFKKLK</sequence>
<dbReference type="STRING" id="229205.SAMN05444372_102177"/>
<dbReference type="RefSeq" id="WP_073017057.1">
    <property type="nucleotide sequence ID" value="NZ_FQWF01000002.1"/>
</dbReference>
<evidence type="ECO:0000313" key="3">
    <source>
        <dbReference type="Proteomes" id="UP000184020"/>
    </source>
</evidence>
<dbReference type="Gene3D" id="2.160.20.120">
    <property type="match status" value="1"/>
</dbReference>
<dbReference type="OrthoDB" id="1419485at2"/>
<dbReference type="Pfam" id="PF10988">
    <property type="entry name" value="DUF2807"/>
    <property type="match status" value="1"/>
</dbReference>
<keyword evidence="3" id="KW-1185">Reference proteome</keyword>
<name>A0A1M5GW59_9FLAO</name>
<organism evidence="2 3">
    <name type="scientific">Flavobacterium micromati</name>
    <dbReference type="NCBI Taxonomy" id="229205"/>
    <lineage>
        <taxon>Bacteria</taxon>
        <taxon>Pseudomonadati</taxon>
        <taxon>Bacteroidota</taxon>
        <taxon>Flavobacteriia</taxon>
        <taxon>Flavobacteriales</taxon>
        <taxon>Flavobacteriaceae</taxon>
        <taxon>Flavobacterium</taxon>
    </lineage>
</organism>
<dbReference type="EMBL" id="FQWF01000002">
    <property type="protein sequence ID" value="SHG07897.1"/>
    <property type="molecule type" value="Genomic_DNA"/>
</dbReference>
<evidence type="ECO:0000313" key="2">
    <source>
        <dbReference type="EMBL" id="SHG07897.1"/>
    </source>
</evidence>